<dbReference type="Gene3D" id="3.40.50.150">
    <property type="entry name" value="Vaccinia Virus protein VP39"/>
    <property type="match status" value="1"/>
</dbReference>
<dbReference type="OrthoDB" id="529208at2"/>
<dbReference type="InterPro" id="IPR029063">
    <property type="entry name" value="SAM-dependent_MTases_sf"/>
</dbReference>
<gene>
    <name evidence="2" type="ORF">GPICK_06355</name>
</gene>
<dbReference type="STRING" id="345632.GPICK_06355"/>
<organism evidence="2 3">
    <name type="scientific">Geobacter pickeringii</name>
    <dbReference type="NCBI Taxonomy" id="345632"/>
    <lineage>
        <taxon>Bacteria</taxon>
        <taxon>Pseudomonadati</taxon>
        <taxon>Thermodesulfobacteriota</taxon>
        <taxon>Desulfuromonadia</taxon>
        <taxon>Geobacterales</taxon>
        <taxon>Geobacteraceae</taxon>
        <taxon>Geobacter</taxon>
    </lineage>
</organism>
<dbReference type="SUPFAM" id="SSF53335">
    <property type="entry name" value="S-adenosyl-L-methionine-dependent methyltransferases"/>
    <property type="match status" value="1"/>
</dbReference>
<dbReference type="EMBL" id="CP009788">
    <property type="protein sequence ID" value="AJE03037.1"/>
    <property type="molecule type" value="Genomic_DNA"/>
</dbReference>
<dbReference type="InterPro" id="IPR013216">
    <property type="entry name" value="Methyltransf_11"/>
</dbReference>
<evidence type="ECO:0000259" key="1">
    <source>
        <dbReference type="Pfam" id="PF08241"/>
    </source>
</evidence>
<dbReference type="CDD" id="cd02440">
    <property type="entry name" value="AdoMet_MTases"/>
    <property type="match status" value="1"/>
</dbReference>
<accession>A0A0B5B908</accession>
<dbReference type="AlphaFoldDB" id="A0A0B5B908"/>
<evidence type="ECO:0000313" key="2">
    <source>
        <dbReference type="EMBL" id="AJE03037.1"/>
    </source>
</evidence>
<dbReference type="KEGG" id="gpi:GPICK_06355"/>
<dbReference type="RefSeq" id="WP_039741436.1">
    <property type="nucleotide sequence ID" value="NZ_CP009788.1"/>
</dbReference>
<protein>
    <recommendedName>
        <fullName evidence="1">Methyltransferase type 11 domain-containing protein</fullName>
    </recommendedName>
</protein>
<reference evidence="2 3" key="1">
    <citation type="journal article" date="2015" name="Genome Announc.">
        <title>Complete Genome of Geobacter pickeringii G13T, a Metal-Reducing Isolate from Sedimentary Kaolin Deposits.</title>
        <authorList>
            <person name="Badalamenti J.P."/>
            <person name="Bond D.R."/>
        </authorList>
    </citation>
    <scope>NUCLEOTIDE SEQUENCE [LARGE SCALE GENOMIC DNA]</scope>
    <source>
        <strain evidence="2 3">G13</strain>
    </source>
</reference>
<dbReference type="HOGENOM" id="CLU_958973_0_0_7"/>
<sequence>MKDFLCFARERVMSPLLKARYPEFAGMGFKVLAKEWSISLQRQRLFCARMLDGLEDKTVLVLGCGFGDDAVAWLPHRPARIVGVDIVSYQKCWNEAILHFSTPSTCVDFMQRDLVGEDWNFIPENSVDVIFSYAVLEHISDLATMSERAIKALKPGGLFVATYGPLWYGPNGDHTFPLSEEDYFNHLLLDDEDYDRYIARTMDEWSHQEHGCEGPFLLERGYFSFLRPEEYLRVFSAAGFSIINSLLNISGAAERYFRKYPERLAYLLERYNLKTLDLYSNGSVVILRKA</sequence>
<dbReference type="GO" id="GO:0008757">
    <property type="term" value="F:S-adenosylmethionine-dependent methyltransferase activity"/>
    <property type="evidence" value="ECO:0007669"/>
    <property type="project" value="InterPro"/>
</dbReference>
<dbReference type="Pfam" id="PF08241">
    <property type="entry name" value="Methyltransf_11"/>
    <property type="match status" value="1"/>
</dbReference>
<dbReference type="PANTHER" id="PTHR43861">
    <property type="entry name" value="TRANS-ACONITATE 2-METHYLTRANSFERASE-RELATED"/>
    <property type="match status" value="1"/>
</dbReference>
<keyword evidence="3" id="KW-1185">Reference proteome</keyword>
<evidence type="ECO:0000313" key="3">
    <source>
        <dbReference type="Proteomes" id="UP000057609"/>
    </source>
</evidence>
<feature type="domain" description="Methyltransferase type 11" evidence="1">
    <location>
        <begin position="61"/>
        <end position="160"/>
    </location>
</feature>
<proteinExistence type="predicted"/>
<name>A0A0B5B908_9BACT</name>
<dbReference type="PANTHER" id="PTHR43861:SF1">
    <property type="entry name" value="TRANS-ACONITATE 2-METHYLTRANSFERASE"/>
    <property type="match status" value="1"/>
</dbReference>
<dbReference type="Proteomes" id="UP000057609">
    <property type="component" value="Chromosome"/>
</dbReference>